<evidence type="ECO:0000313" key="3">
    <source>
        <dbReference type="EMBL" id="CAE8644468.1"/>
    </source>
</evidence>
<feature type="region of interest" description="Disordered" evidence="1">
    <location>
        <begin position="323"/>
        <end position="363"/>
    </location>
</feature>
<evidence type="ECO:0000259" key="2">
    <source>
        <dbReference type="Pfam" id="PF16278"/>
    </source>
</evidence>
<dbReference type="AlphaFoldDB" id="A0A813I3H0"/>
<organism evidence="3 4">
    <name type="scientific">Polarella glacialis</name>
    <name type="common">Dinoflagellate</name>
    <dbReference type="NCBI Taxonomy" id="89957"/>
    <lineage>
        <taxon>Eukaryota</taxon>
        <taxon>Sar</taxon>
        <taxon>Alveolata</taxon>
        <taxon>Dinophyceae</taxon>
        <taxon>Suessiales</taxon>
        <taxon>Suessiaceae</taxon>
        <taxon>Polarella</taxon>
    </lineage>
</organism>
<protein>
    <recommendedName>
        <fullName evidence="2">Aprataxin C2HE/C2H2/C2HC zinc finger domain-containing protein</fullName>
    </recommendedName>
</protein>
<dbReference type="Proteomes" id="UP000626109">
    <property type="component" value="Unassembled WGS sequence"/>
</dbReference>
<dbReference type="PANTHER" id="PTHR12486">
    <property type="entry name" value="APRATAXIN-RELATED"/>
    <property type="match status" value="1"/>
</dbReference>
<dbReference type="InterPro" id="IPR032566">
    <property type="entry name" value="Znf-C2HE"/>
</dbReference>
<evidence type="ECO:0000313" key="4">
    <source>
        <dbReference type="Proteomes" id="UP000626109"/>
    </source>
</evidence>
<dbReference type="SUPFAM" id="SSF54197">
    <property type="entry name" value="HIT-like"/>
    <property type="match status" value="1"/>
</dbReference>
<gene>
    <name evidence="3" type="ORF">PGLA2088_LOCUS3080</name>
</gene>
<dbReference type="InterPro" id="IPR036265">
    <property type="entry name" value="HIT-like_sf"/>
</dbReference>
<dbReference type="GO" id="GO:0003697">
    <property type="term" value="F:single-stranded DNA binding"/>
    <property type="evidence" value="ECO:0007669"/>
    <property type="project" value="TreeGrafter"/>
</dbReference>
<dbReference type="GO" id="GO:0000012">
    <property type="term" value="P:single strand break repair"/>
    <property type="evidence" value="ECO:0007669"/>
    <property type="project" value="TreeGrafter"/>
</dbReference>
<dbReference type="Pfam" id="PF11969">
    <property type="entry name" value="DcpS_C"/>
    <property type="match status" value="1"/>
</dbReference>
<feature type="domain" description="Aprataxin C2HE/C2H2/C2HC zinc finger" evidence="2">
    <location>
        <begin position="228"/>
        <end position="287"/>
    </location>
</feature>
<dbReference type="GO" id="GO:1990165">
    <property type="term" value="F:single-strand break-containing DNA binding"/>
    <property type="evidence" value="ECO:0007669"/>
    <property type="project" value="TreeGrafter"/>
</dbReference>
<dbReference type="EMBL" id="CAJNNW010002598">
    <property type="protein sequence ID" value="CAE8644468.1"/>
    <property type="molecule type" value="Genomic_DNA"/>
</dbReference>
<evidence type="ECO:0000256" key="1">
    <source>
        <dbReference type="SAM" id="MobiDB-lite"/>
    </source>
</evidence>
<sequence>MDDADTNLVAQTSDSAASEGEKLMTEASLQPLAYLLAAVGSDLASIARCTVSKAMDAEQLFKSLCSGSDTNAADVVKLSDALPELRTNPGRMPTRGHFSAVLEDSLDRLDKGDKELDLHVLHCTEEFVTFYDGYPKSSVHLLAVPRRERVLGLGQLAAVHLPMLQRLAAYVAWLMQSLEAKPGDVGIGWTHGIHSVPSLRQLHVHVFTQDLCSPCLKNAKHFGSFRPPFLVSLDDAIDAVERGLEPERRFGLRTAEEDMKKRSLRCHRCDTDFGRRFAELKKHLATCQASLLPGTAPRLWRVSEAAAASDRSEELPPQHVLAAANTDSAGSDDGQNLRALLMQGGRKRSRDDPAGAEDLVDLT</sequence>
<accession>A0A813I3H0</accession>
<feature type="compositionally biased region" description="Acidic residues" evidence="1">
    <location>
        <begin position="354"/>
        <end position="363"/>
    </location>
</feature>
<dbReference type="PANTHER" id="PTHR12486:SF4">
    <property type="entry name" value="APRATAXIN"/>
    <property type="match status" value="1"/>
</dbReference>
<reference evidence="3" key="1">
    <citation type="submission" date="2021-02" db="EMBL/GenBank/DDBJ databases">
        <authorList>
            <person name="Dougan E. K."/>
            <person name="Rhodes N."/>
            <person name="Thang M."/>
            <person name="Chan C."/>
        </authorList>
    </citation>
    <scope>NUCLEOTIDE SEQUENCE</scope>
</reference>
<dbReference type="GO" id="GO:0030983">
    <property type="term" value="F:mismatched DNA binding"/>
    <property type="evidence" value="ECO:0007669"/>
    <property type="project" value="TreeGrafter"/>
</dbReference>
<dbReference type="Gene3D" id="3.30.428.10">
    <property type="entry name" value="HIT-like"/>
    <property type="match status" value="1"/>
</dbReference>
<dbReference type="GO" id="GO:0003725">
    <property type="term" value="F:double-stranded RNA binding"/>
    <property type="evidence" value="ECO:0007669"/>
    <property type="project" value="TreeGrafter"/>
</dbReference>
<feature type="region of interest" description="Disordered" evidence="1">
    <location>
        <begin position="1"/>
        <end position="21"/>
    </location>
</feature>
<name>A0A813I3H0_POLGL</name>
<dbReference type="GO" id="GO:0033699">
    <property type="term" value="F:DNA 5'-adenosine monophosphate hydrolase activity"/>
    <property type="evidence" value="ECO:0007669"/>
    <property type="project" value="TreeGrafter"/>
</dbReference>
<comment type="caution">
    <text evidence="3">The sequence shown here is derived from an EMBL/GenBank/DDBJ whole genome shotgun (WGS) entry which is preliminary data.</text>
</comment>
<proteinExistence type="predicted"/>
<dbReference type="GO" id="GO:0005634">
    <property type="term" value="C:nucleus"/>
    <property type="evidence" value="ECO:0007669"/>
    <property type="project" value="TreeGrafter"/>
</dbReference>
<dbReference type="Pfam" id="PF16278">
    <property type="entry name" value="zf-C2HE"/>
    <property type="match status" value="1"/>
</dbReference>